<evidence type="ECO:0000313" key="1">
    <source>
        <dbReference type="EMBL" id="OHA03447.1"/>
    </source>
</evidence>
<dbReference type="InterPro" id="IPR051319">
    <property type="entry name" value="Oligoribo/pAp-PDE_c-di-AMP_PDE"/>
</dbReference>
<dbReference type="STRING" id="1802274.A3J58_03560"/>
<dbReference type="PANTHER" id="PTHR47618">
    <property type="entry name" value="BIFUNCTIONAL OLIGORIBONUCLEASE AND PAP PHOSPHATASE NRNA"/>
    <property type="match status" value="1"/>
</dbReference>
<dbReference type="Proteomes" id="UP000178510">
    <property type="component" value="Unassembled WGS sequence"/>
</dbReference>
<sequence length="376" mass="40563">MDTELAKAKELLAKSEHIALLLPEKPGVDCLAAAEAIAHALDARGKHVGFLPSTHQEASETAGFPETFGTVLNPTPLTREFIISIATSQVPVAELRYEKHDDRIEIILSPKATPIREDSFSFREGKVQCDCLITIGIPDIEAISARSGVAPEFFTETPIIAIGNDAAHKKYGEINLVSSAETPLSEIAYSFATRAIGTKPDAANATLLLAGILRHTDLFRSPVGKETHTAASELLSFGADARRARAIARGSRPFALMQLIARAQVRSKEDSTGASVLWSFLTAEDFEKTGRSPADATDVLRAVRDVFGERRASVLLYQDPQMKRVHAAVLADTALLAALSAREPGSPQDASLLLVGDFENFISAEERLSALLREIL</sequence>
<proteinExistence type="predicted"/>
<dbReference type="PANTHER" id="PTHR47618:SF1">
    <property type="entry name" value="BIFUNCTIONAL OLIGORIBONUCLEASE AND PAP PHOSPHATASE NRNA"/>
    <property type="match status" value="1"/>
</dbReference>
<organism evidence="1 2">
    <name type="scientific">Candidatus Sungbacteria bacterium RIFCSPHIGHO2_02_FULL_52_23</name>
    <dbReference type="NCBI Taxonomy" id="1802274"/>
    <lineage>
        <taxon>Bacteria</taxon>
        <taxon>Candidatus Sungiibacteriota</taxon>
    </lineage>
</organism>
<evidence type="ECO:0008006" key="3">
    <source>
        <dbReference type="Google" id="ProtNLM"/>
    </source>
</evidence>
<name>A0A1G2KVH9_9BACT</name>
<gene>
    <name evidence="1" type="ORF">A3J58_03560</name>
</gene>
<reference evidence="1 2" key="1">
    <citation type="journal article" date="2016" name="Nat. Commun.">
        <title>Thousands of microbial genomes shed light on interconnected biogeochemical processes in an aquifer system.</title>
        <authorList>
            <person name="Anantharaman K."/>
            <person name="Brown C.T."/>
            <person name="Hug L.A."/>
            <person name="Sharon I."/>
            <person name="Castelle C.J."/>
            <person name="Probst A.J."/>
            <person name="Thomas B.C."/>
            <person name="Singh A."/>
            <person name="Wilkins M.J."/>
            <person name="Karaoz U."/>
            <person name="Brodie E.L."/>
            <person name="Williams K.H."/>
            <person name="Hubbard S.S."/>
            <person name="Banfield J.F."/>
        </authorList>
    </citation>
    <scope>NUCLEOTIDE SEQUENCE [LARGE SCALE GENOMIC DNA]</scope>
</reference>
<dbReference type="AlphaFoldDB" id="A0A1G2KVH9"/>
<dbReference type="Gene3D" id="3.90.1640.10">
    <property type="entry name" value="inorganic pyrophosphatase (n-terminal core)"/>
    <property type="match status" value="1"/>
</dbReference>
<dbReference type="EMBL" id="MHQM01000026">
    <property type="protein sequence ID" value="OHA03447.1"/>
    <property type="molecule type" value="Genomic_DNA"/>
</dbReference>
<evidence type="ECO:0000313" key="2">
    <source>
        <dbReference type="Proteomes" id="UP000178510"/>
    </source>
</evidence>
<protein>
    <recommendedName>
        <fullName evidence="3">DDH domain-containing protein</fullName>
    </recommendedName>
</protein>
<accession>A0A1G2KVH9</accession>
<comment type="caution">
    <text evidence="1">The sequence shown here is derived from an EMBL/GenBank/DDBJ whole genome shotgun (WGS) entry which is preliminary data.</text>
</comment>
<dbReference type="InterPro" id="IPR038763">
    <property type="entry name" value="DHH_sf"/>
</dbReference>
<dbReference type="SUPFAM" id="SSF64182">
    <property type="entry name" value="DHH phosphoesterases"/>
    <property type="match status" value="1"/>
</dbReference>